<dbReference type="Gene3D" id="3.20.20.370">
    <property type="entry name" value="Glycoside hydrolase/deacetylase"/>
    <property type="match status" value="1"/>
</dbReference>
<dbReference type="KEGG" id="cate:C2869_11340"/>
<evidence type="ECO:0000256" key="1">
    <source>
        <dbReference type="ARBA" id="ARBA00004613"/>
    </source>
</evidence>
<proteinExistence type="predicted"/>
<dbReference type="Proteomes" id="UP000244441">
    <property type="component" value="Chromosome"/>
</dbReference>
<protein>
    <submittedName>
        <fullName evidence="5">Polysaccharide deacetylase</fullName>
    </submittedName>
</protein>
<accession>A0A2S0VS24</accession>
<dbReference type="CDD" id="cd10973">
    <property type="entry name" value="CE4_DAC_u4_5s"/>
    <property type="match status" value="1"/>
</dbReference>
<evidence type="ECO:0000256" key="3">
    <source>
        <dbReference type="SAM" id="SignalP"/>
    </source>
</evidence>
<evidence type="ECO:0000259" key="4">
    <source>
        <dbReference type="PROSITE" id="PS51677"/>
    </source>
</evidence>
<dbReference type="PANTHER" id="PTHR34216">
    <property type="match status" value="1"/>
</dbReference>
<name>A0A2S0VS24_9ALTE</name>
<evidence type="ECO:0000313" key="6">
    <source>
        <dbReference type="Proteomes" id="UP000244441"/>
    </source>
</evidence>
<dbReference type="GO" id="GO:0005576">
    <property type="term" value="C:extracellular region"/>
    <property type="evidence" value="ECO:0007669"/>
    <property type="project" value="UniProtKB-SubCell"/>
</dbReference>
<dbReference type="AlphaFoldDB" id="A0A2S0VS24"/>
<dbReference type="OrthoDB" id="9814639at2"/>
<reference evidence="5 6" key="1">
    <citation type="submission" date="2018-01" db="EMBL/GenBank/DDBJ databases">
        <title>Genome sequence of a Cantenovulum-like bacteria.</title>
        <authorList>
            <person name="Tan W.R."/>
            <person name="Lau N.-S."/>
            <person name="Go F."/>
            <person name="Amirul A.-A.A."/>
        </authorList>
    </citation>
    <scope>NUCLEOTIDE SEQUENCE [LARGE SCALE GENOMIC DNA]</scope>
    <source>
        <strain evidence="5 6">CCB-QB4</strain>
    </source>
</reference>
<dbReference type="PROSITE" id="PS51677">
    <property type="entry name" value="NODB"/>
    <property type="match status" value="1"/>
</dbReference>
<organism evidence="5 6">
    <name type="scientific">Saccharobesus litoralis</name>
    <dbReference type="NCBI Taxonomy" id="2172099"/>
    <lineage>
        <taxon>Bacteria</taxon>
        <taxon>Pseudomonadati</taxon>
        <taxon>Pseudomonadota</taxon>
        <taxon>Gammaproteobacteria</taxon>
        <taxon>Alteromonadales</taxon>
        <taxon>Alteromonadaceae</taxon>
        <taxon>Saccharobesus</taxon>
    </lineage>
</organism>
<feature type="signal peptide" evidence="3">
    <location>
        <begin position="1"/>
        <end position="29"/>
    </location>
</feature>
<feature type="domain" description="NodB homology" evidence="4">
    <location>
        <begin position="89"/>
        <end position="352"/>
    </location>
</feature>
<keyword evidence="6" id="KW-1185">Reference proteome</keyword>
<gene>
    <name evidence="5" type="ORF">C2869_11340</name>
</gene>
<dbReference type="RefSeq" id="WP_108603045.1">
    <property type="nucleotide sequence ID" value="NZ_CP026604.1"/>
</dbReference>
<keyword evidence="2 3" id="KW-0732">Signal</keyword>
<dbReference type="Pfam" id="PF01522">
    <property type="entry name" value="Polysacc_deac_1"/>
    <property type="match status" value="1"/>
</dbReference>
<evidence type="ECO:0000256" key="2">
    <source>
        <dbReference type="ARBA" id="ARBA00022729"/>
    </source>
</evidence>
<dbReference type="InterPro" id="IPR002509">
    <property type="entry name" value="NODB_dom"/>
</dbReference>
<dbReference type="EMBL" id="CP026604">
    <property type="protein sequence ID" value="AWB66993.1"/>
    <property type="molecule type" value="Genomic_DNA"/>
</dbReference>
<sequence length="352" mass="40330">MFILSLMRQSLRFCFLSLALLTYSVSCFAQQHAVILQYHHVAENTPPVTSISPTGFSQHMQYLADEGYQVLALPDIVQRIKSNQALPEKAVAITFDDGYANLMEHAIPELIQRGWPYTIFINPGLVGKTIYMDWPQIKNVAKQGATIANHGWQHDYWVRPEQGMSQQAWRDKVEQQILTAEQEIAKQTGQRHKMVAYPYGEYDLSLANWLEEQGFIAFGQHSGPMSRYSHWQSLPRFPANGIYANLNTLKTKLASLPFPVKATRYIEPVVKQPFKPVLDIEFEQVQDFSLQQINCFVAGQDKPKVTIVNTKHIQVQASQSLTEGRHRYNCTAPSRAKPGQYYWFSQPWLRVP</sequence>
<evidence type="ECO:0000313" key="5">
    <source>
        <dbReference type="EMBL" id="AWB66993.1"/>
    </source>
</evidence>
<dbReference type="GO" id="GO:0005975">
    <property type="term" value="P:carbohydrate metabolic process"/>
    <property type="evidence" value="ECO:0007669"/>
    <property type="project" value="InterPro"/>
</dbReference>
<feature type="chain" id="PRO_5015751250" evidence="3">
    <location>
        <begin position="30"/>
        <end position="352"/>
    </location>
</feature>
<comment type="subcellular location">
    <subcellularLocation>
        <location evidence="1">Secreted</location>
    </subcellularLocation>
</comment>
<dbReference type="InterPro" id="IPR011330">
    <property type="entry name" value="Glyco_hydro/deAcase_b/a-brl"/>
</dbReference>
<dbReference type="InterPro" id="IPR051398">
    <property type="entry name" value="Polysacch_Deacetylase"/>
</dbReference>
<dbReference type="GO" id="GO:0016810">
    <property type="term" value="F:hydrolase activity, acting on carbon-nitrogen (but not peptide) bonds"/>
    <property type="evidence" value="ECO:0007669"/>
    <property type="project" value="InterPro"/>
</dbReference>
<dbReference type="PANTHER" id="PTHR34216:SF3">
    <property type="entry name" value="POLY-BETA-1,6-N-ACETYL-D-GLUCOSAMINE N-DEACETYLASE"/>
    <property type="match status" value="1"/>
</dbReference>
<dbReference type="SUPFAM" id="SSF88713">
    <property type="entry name" value="Glycoside hydrolase/deacetylase"/>
    <property type="match status" value="1"/>
</dbReference>